<accession>A0AAD5XDP4</accession>
<feature type="compositionally biased region" description="Low complexity" evidence="1">
    <location>
        <begin position="168"/>
        <end position="187"/>
    </location>
</feature>
<dbReference type="AlphaFoldDB" id="A0AAD5XDP4"/>
<feature type="transmembrane region" description="Helical" evidence="2">
    <location>
        <begin position="237"/>
        <end position="259"/>
    </location>
</feature>
<evidence type="ECO:0000313" key="3">
    <source>
        <dbReference type="EMBL" id="KAJ3100421.1"/>
    </source>
</evidence>
<evidence type="ECO:0000256" key="1">
    <source>
        <dbReference type="SAM" id="MobiDB-lite"/>
    </source>
</evidence>
<organism evidence="3 4">
    <name type="scientific">Physocladia obscura</name>
    <dbReference type="NCBI Taxonomy" id="109957"/>
    <lineage>
        <taxon>Eukaryota</taxon>
        <taxon>Fungi</taxon>
        <taxon>Fungi incertae sedis</taxon>
        <taxon>Chytridiomycota</taxon>
        <taxon>Chytridiomycota incertae sedis</taxon>
        <taxon>Chytridiomycetes</taxon>
        <taxon>Chytridiales</taxon>
        <taxon>Chytriomycetaceae</taxon>
        <taxon>Physocladia</taxon>
    </lineage>
</organism>
<evidence type="ECO:0000256" key="2">
    <source>
        <dbReference type="SAM" id="Phobius"/>
    </source>
</evidence>
<dbReference type="EMBL" id="JADGJH010002283">
    <property type="protein sequence ID" value="KAJ3100421.1"/>
    <property type="molecule type" value="Genomic_DNA"/>
</dbReference>
<sequence length="271" mass="29884">MGDLVAIECPVVHSNGSLSVTEYESLHCADASIVLQCVWPMDESMYNTILATISLRASYTCRVPISKDATIFFPLTFSFWAKFEPTAKGQHHVHLMTHWNFLFHAVDGFFLGGTVYPLRDRWVLIEGARATVMIHGPVRWFAGHTFEGTVQDNAAWVLGEHRAIPLQSSYSSSSGSSVNSGQSVPGVNEENLKKPAPPTRPIIGASKKRITGNIAPVKDKDMPTVSKLLTAVPRSIVWLYVALSIGITIAIAALIYYAYLKPKLLLEKKQQ</sequence>
<dbReference type="Proteomes" id="UP001211907">
    <property type="component" value="Unassembled WGS sequence"/>
</dbReference>
<feature type="region of interest" description="Disordered" evidence="1">
    <location>
        <begin position="168"/>
        <end position="198"/>
    </location>
</feature>
<keyword evidence="2" id="KW-1133">Transmembrane helix</keyword>
<protein>
    <submittedName>
        <fullName evidence="3">Uncharacterized protein</fullName>
    </submittedName>
</protein>
<name>A0AAD5XDP4_9FUNG</name>
<reference evidence="3" key="1">
    <citation type="submission" date="2020-05" db="EMBL/GenBank/DDBJ databases">
        <title>Phylogenomic resolution of chytrid fungi.</title>
        <authorList>
            <person name="Stajich J.E."/>
            <person name="Amses K."/>
            <person name="Simmons R."/>
            <person name="Seto K."/>
            <person name="Myers J."/>
            <person name="Bonds A."/>
            <person name="Quandt C.A."/>
            <person name="Barry K."/>
            <person name="Liu P."/>
            <person name="Grigoriev I."/>
            <person name="Longcore J.E."/>
            <person name="James T.Y."/>
        </authorList>
    </citation>
    <scope>NUCLEOTIDE SEQUENCE</scope>
    <source>
        <strain evidence="3">JEL0513</strain>
    </source>
</reference>
<comment type="caution">
    <text evidence="3">The sequence shown here is derived from an EMBL/GenBank/DDBJ whole genome shotgun (WGS) entry which is preliminary data.</text>
</comment>
<keyword evidence="2" id="KW-0812">Transmembrane</keyword>
<gene>
    <name evidence="3" type="ORF">HK100_004715</name>
</gene>
<proteinExistence type="predicted"/>
<keyword evidence="2" id="KW-0472">Membrane</keyword>
<keyword evidence="4" id="KW-1185">Reference proteome</keyword>
<evidence type="ECO:0000313" key="4">
    <source>
        <dbReference type="Proteomes" id="UP001211907"/>
    </source>
</evidence>